<evidence type="ECO:0000256" key="1">
    <source>
        <dbReference type="SAM" id="Phobius"/>
    </source>
</evidence>
<dbReference type="Pfam" id="PF07811">
    <property type="entry name" value="TadE"/>
    <property type="match status" value="1"/>
</dbReference>
<reference evidence="3 4" key="1">
    <citation type="submission" date="2022-04" db="EMBL/GenBank/DDBJ databases">
        <authorList>
            <person name="Ye Y.-Q."/>
            <person name="Du Z.-J."/>
        </authorList>
    </citation>
    <scope>NUCLEOTIDE SEQUENCE [LARGE SCALE GENOMIC DNA]</scope>
    <source>
        <strain evidence="3 4">A6E488</strain>
    </source>
</reference>
<dbReference type="EMBL" id="JALIDZ010000004">
    <property type="protein sequence ID" value="MCT8972019.1"/>
    <property type="molecule type" value="Genomic_DNA"/>
</dbReference>
<name>A0AAW5R088_9HYPH</name>
<keyword evidence="4" id="KW-1185">Reference proteome</keyword>
<proteinExistence type="predicted"/>
<evidence type="ECO:0000313" key="4">
    <source>
        <dbReference type="Proteomes" id="UP001320898"/>
    </source>
</evidence>
<dbReference type="AlphaFoldDB" id="A0AAW5R088"/>
<feature type="domain" description="TadE-like" evidence="2">
    <location>
        <begin position="23"/>
        <end position="65"/>
    </location>
</feature>
<feature type="transmembrane region" description="Helical" evidence="1">
    <location>
        <begin position="21"/>
        <end position="44"/>
    </location>
</feature>
<comment type="caution">
    <text evidence="3">The sequence shown here is derived from an EMBL/GenBank/DDBJ whole genome shotgun (WGS) entry which is preliminary data.</text>
</comment>
<dbReference type="RefSeq" id="WP_261615598.1">
    <property type="nucleotide sequence ID" value="NZ_JALIDZ010000004.1"/>
</dbReference>
<organism evidence="3 4">
    <name type="scientific">Microbaculum marinisediminis</name>
    <dbReference type="NCBI Taxonomy" id="2931392"/>
    <lineage>
        <taxon>Bacteria</taxon>
        <taxon>Pseudomonadati</taxon>
        <taxon>Pseudomonadota</taxon>
        <taxon>Alphaproteobacteria</taxon>
        <taxon>Hyphomicrobiales</taxon>
        <taxon>Tepidamorphaceae</taxon>
        <taxon>Microbaculum</taxon>
    </lineage>
</organism>
<gene>
    <name evidence="3" type="ORF">MUB46_09150</name>
</gene>
<evidence type="ECO:0000259" key="2">
    <source>
        <dbReference type="Pfam" id="PF07811"/>
    </source>
</evidence>
<evidence type="ECO:0000313" key="3">
    <source>
        <dbReference type="EMBL" id="MCT8972019.1"/>
    </source>
</evidence>
<accession>A0AAW5R088</accession>
<protein>
    <submittedName>
        <fullName evidence="3">Pilus assembly protein</fullName>
    </submittedName>
</protein>
<dbReference type="InterPro" id="IPR012495">
    <property type="entry name" value="TadE-like_dom"/>
</dbReference>
<sequence length="179" mass="19763">MIARQALAVRRRLVRRFARDTEGAIAVEFALVALPFFAILFAILETALIFFAGQLMETGLADAARLIRTGQAQEQKFNKAKFKQAVCSGVIALLDCDNGLKIDVRKLQDFSARQPVPIDGEGKFTDADFVYEPGLGGDIMLVRAFYEWPTVLPDFISPTNLANGNFLLSAAATFRNEPF</sequence>
<keyword evidence="1" id="KW-0472">Membrane</keyword>
<keyword evidence="1" id="KW-1133">Transmembrane helix</keyword>
<dbReference type="Proteomes" id="UP001320898">
    <property type="component" value="Unassembled WGS sequence"/>
</dbReference>
<keyword evidence="1" id="KW-0812">Transmembrane</keyword>